<sequence>MTHSPPILQACGLRVQLGHQPVLDGLDLVLPEGRITAVIGPNGCGKSTLLRSLARLLKPQTGQVLLDGQDIHRLSTREVARRLGLLPQSAQAPAGIRVAELVARGRFAHQGLLRQWSEADARAVEQAMHATCVAELAERAVDTLSGGQRQRVWLALALAQQTSVLLLDEPTTYLDLAHQIEILELCRTLNRDDGRTLVLVLHDLNQAARYADHLVAMKDGAIAASGHPDAVLTPEVLARVFGVNARILRDPLHGTPLILIDGLGRVIHHQGVARADKIRPI</sequence>
<evidence type="ECO:0000256" key="10">
    <source>
        <dbReference type="ARBA" id="ARBA00023136"/>
    </source>
</evidence>
<evidence type="ECO:0000313" key="12">
    <source>
        <dbReference type="EMBL" id="RMX08255.1"/>
    </source>
</evidence>
<evidence type="ECO:0000256" key="7">
    <source>
        <dbReference type="ARBA" id="ARBA00022840"/>
    </source>
</evidence>
<dbReference type="RefSeq" id="WP_122226378.1">
    <property type="nucleotide sequence ID" value="NZ_RDQO01000001.1"/>
</dbReference>
<dbReference type="InterPro" id="IPR027417">
    <property type="entry name" value="P-loop_NTPase"/>
</dbReference>
<evidence type="ECO:0000256" key="1">
    <source>
        <dbReference type="ARBA" id="ARBA00004202"/>
    </source>
</evidence>
<evidence type="ECO:0000256" key="5">
    <source>
        <dbReference type="ARBA" id="ARBA00022496"/>
    </source>
</evidence>
<dbReference type="InterPro" id="IPR003593">
    <property type="entry name" value="AAA+_ATPase"/>
</dbReference>
<dbReference type="OrthoDB" id="5296765at2"/>
<reference evidence="12 13" key="1">
    <citation type="submission" date="2018-10" db="EMBL/GenBank/DDBJ databases">
        <title>Draft genome of Cortibacter populi DSM10536.</title>
        <authorList>
            <person name="Bernier A.-M."/>
            <person name="Bernard K."/>
        </authorList>
    </citation>
    <scope>NUCLEOTIDE SEQUENCE [LARGE SCALE GENOMIC DNA]</scope>
    <source>
        <strain evidence="12 13">DSM 105136</strain>
    </source>
</reference>
<dbReference type="FunFam" id="3.40.50.300:FF:000134">
    <property type="entry name" value="Iron-enterobactin ABC transporter ATP-binding protein"/>
    <property type="match status" value="1"/>
</dbReference>
<keyword evidence="9" id="KW-0406">Ion transport</keyword>
<gene>
    <name evidence="12" type="ORF">D8I35_03870</name>
</gene>
<dbReference type="SMART" id="SM00382">
    <property type="entry name" value="AAA"/>
    <property type="match status" value="1"/>
</dbReference>
<dbReference type="InterPro" id="IPR051535">
    <property type="entry name" value="Siderophore_ABC-ATPase"/>
</dbReference>
<dbReference type="GO" id="GO:0005886">
    <property type="term" value="C:plasma membrane"/>
    <property type="evidence" value="ECO:0007669"/>
    <property type="project" value="UniProtKB-SubCell"/>
</dbReference>
<dbReference type="CDD" id="cd03214">
    <property type="entry name" value="ABC_Iron-Siderophores_B12_Hemin"/>
    <property type="match status" value="1"/>
</dbReference>
<comment type="similarity">
    <text evidence="2">Belongs to the ABC transporter superfamily.</text>
</comment>
<feature type="domain" description="ABC transporter" evidence="11">
    <location>
        <begin position="8"/>
        <end position="244"/>
    </location>
</feature>
<evidence type="ECO:0000256" key="8">
    <source>
        <dbReference type="ARBA" id="ARBA00023004"/>
    </source>
</evidence>
<keyword evidence="6" id="KW-0547">Nucleotide-binding</keyword>
<evidence type="ECO:0000256" key="3">
    <source>
        <dbReference type="ARBA" id="ARBA00022448"/>
    </source>
</evidence>
<name>A0A3M6QZ72_9BURK</name>
<evidence type="ECO:0000313" key="13">
    <source>
        <dbReference type="Proteomes" id="UP000278006"/>
    </source>
</evidence>
<dbReference type="Gene3D" id="3.40.50.300">
    <property type="entry name" value="P-loop containing nucleotide triphosphate hydrolases"/>
    <property type="match status" value="1"/>
</dbReference>
<dbReference type="PANTHER" id="PTHR42771">
    <property type="entry name" value="IRON(3+)-HYDROXAMATE IMPORT ATP-BINDING PROTEIN FHUC"/>
    <property type="match status" value="1"/>
</dbReference>
<organism evidence="12 13">
    <name type="scientific">Corticibacter populi</name>
    <dbReference type="NCBI Taxonomy" id="1550736"/>
    <lineage>
        <taxon>Bacteria</taxon>
        <taxon>Pseudomonadati</taxon>
        <taxon>Pseudomonadota</taxon>
        <taxon>Betaproteobacteria</taxon>
        <taxon>Burkholderiales</taxon>
        <taxon>Comamonadaceae</taxon>
        <taxon>Corticibacter</taxon>
    </lineage>
</organism>
<evidence type="ECO:0000256" key="4">
    <source>
        <dbReference type="ARBA" id="ARBA00022475"/>
    </source>
</evidence>
<dbReference type="PROSITE" id="PS00211">
    <property type="entry name" value="ABC_TRANSPORTER_1"/>
    <property type="match status" value="1"/>
</dbReference>
<comment type="caution">
    <text evidence="12">The sequence shown here is derived from an EMBL/GenBank/DDBJ whole genome shotgun (WGS) entry which is preliminary data.</text>
</comment>
<dbReference type="GO" id="GO:0005524">
    <property type="term" value="F:ATP binding"/>
    <property type="evidence" value="ECO:0007669"/>
    <property type="project" value="UniProtKB-KW"/>
</dbReference>
<keyword evidence="3" id="KW-0813">Transport</keyword>
<keyword evidence="5" id="KW-0410">Iron transport</keyword>
<dbReference type="GO" id="GO:0016887">
    <property type="term" value="F:ATP hydrolysis activity"/>
    <property type="evidence" value="ECO:0007669"/>
    <property type="project" value="InterPro"/>
</dbReference>
<dbReference type="PANTHER" id="PTHR42771:SF12">
    <property type="entry name" value="FE(3+) DICITRATE TRANSPORT ATP-BINDING PROTEIN FECE-RELATED"/>
    <property type="match status" value="1"/>
</dbReference>
<dbReference type="EMBL" id="RDQO01000001">
    <property type="protein sequence ID" value="RMX08255.1"/>
    <property type="molecule type" value="Genomic_DNA"/>
</dbReference>
<dbReference type="InterPro" id="IPR003439">
    <property type="entry name" value="ABC_transporter-like_ATP-bd"/>
</dbReference>
<dbReference type="PROSITE" id="PS50893">
    <property type="entry name" value="ABC_TRANSPORTER_2"/>
    <property type="match status" value="1"/>
</dbReference>
<proteinExistence type="inferred from homology"/>
<dbReference type="SUPFAM" id="SSF52540">
    <property type="entry name" value="P-loop containing nucleoside triphosphate hydrolases"/>
    <property type="match status" value="1"/>
</dbReference>
<comment type="subcellular location">
    <subcellularLocation>
        <location evidence="1">Cell membrane</location>
        <topology evidence="1">Peripheral membrane protein</topology>
    </subcellularLocation>
</comment>
<evidence type="ECO:0000259" key="11">
    <source>
        <dbReference type="PROSITE" id="PS50893"/>
    </source>
</evidence>
<dbReference type="Pfam" id="PF00005">
    <property type="entry name" value="ABC_tran"/>
    <property type="match status" value="1"/>
</dbReference>
<keyword evidence="7 12" id="KW-0067">ATP-binding</keyword>
<keyword evidence="10" id="KW-0472">Membrane</keyword>
<dbReference type="GO" id="GO:0006826">
    <property type="term" value="P:iron ion transport"/>
    <property type="evidence" value="ECO:0007669"/>
    <property type="project" value="UniProtKB-KW"/>
</dbReference>
<dbReference type="AlphaFoldDB" id="A0A3M6QZ72"/>
<dbReference type="Proteomes" id="UP000278006">
    <property type="component" value="Unassembled WGS sequence"/>
</dbReference>
<evidence type="ECO:0000256" key="9">
    <source>
        <dbReference type="ARBA" id="ARBA00023065"/>
    </source>
</evidence>
<keyword evidence="13" id="KW-1185">Reference proteome</keyword>
<protein>
    <submittedName>
        <fullName evidence="12">ABC transporter ATP-binding protein</fullName>
    </submittedName>
</protein>
<evidence type="ECO:0000256" key="2">
    <source>
        <dbReference type="ARBA" id="ARBA00005417"/>
    </source>
</evidence>
<evidence type="ECO:0000256" key="6">
    <source>
        <dbReference type="ARBA" id="ARBA00022741"/>
    </source>
</evidence>
<keyword evidence="4" id="KW-1003">Cell membrane</keyword>
<dbReference type="InterPro" id="IPR017871">
    <property type="entry name" value="ABC_transporter-like_CS"/>
</dbReference>
<keyword evidence="8" id="KW-0408">Iron</keyword>
<accession>A0A3M6QZ72</accession>